<evidence type="ECO:0000313" key="1">
    <source>
        <dbReference type="EMBL" id="KLU91041.1"/>
    </source>
</evidence>
<gene>
    <name evidence="1" type="ORF">MAPG_09565</name>
</gene>
<reference evidence="1" key="3">
    <citation type="submission" date="2011-03" db="EMBL/GenBank/DDBJ databases">
        <title>Annotation of Magnaporthe poae ATCC 64411.</title>
        <authorList>
            <person name="Ma L.-J."/>
            <person name="Dead R."/>
            <person name="Young S.K."/>
            <person name="Zeng Q."/>
            <person name="Gargeya S."/>
            <person name="Fitzgerald M."/>
            <person name="Haas B."/>
            <person name="Abouelleil A."/>
            <person name="Alvarado L."/>
            <person name="Arachchi H.M."/>
            <person name="Berlin A."/>
            <person name="Brown A."/>
            <person name="Chapman S.B."/>
            <person name="Chen Z."/>
            <person name="Dunbar C."/>
            <person name="Freedman E."/>
            <person name="Gearin G."/>
            <person name="Gellesch M."/>
            <person name="Goldberg J."/>
            <person name="Griggs A."/>
            <person name="Gujja S."/>
            <person name="Heiman D."/>
            <person name="Howarth C."/>
            <person name="Larson L."/>
            <person name="Lui A."/>
            <person name="MacDonald P.J.P."/>
            <person name="Mehta T."/>
            <person name="Montmayeur A."/>
            <person name="Murphy C."/>
            <person name="Neiman D."/>
            <person name="Pearson M."/>
            <person name="Priest M."/>
            <person name="Roberts A."/>
            <person name="Saif S."/>
            <person name="Shea T."/>
            <person name="Shenoy N."/>
            <person name="Sisk P."/>
            <person name="Stolte C."/>
            <person name="Sykes S."/>
            <person name="Yandava C."/>
            <person name="Wortman J."/>
            <person name="Nusbaum C."/>
            <person name="Birren B."/>
        </authorList>
    </citation>
    <scope>NUCLEOTIDE SEQUENCE</scope>
    <source>
        <strain evidence="1">ATCC 64411</strain>
    </source>
</reference>
<reference evidence="2" key="5">
    <citation type="submission" date="2015-06" db="UniProtKB">
        <authorList>
            <consortium name="EnsemblFungi"/>
        </authorList>
    </citation>
    <scope>IDENTIFICATION</scope>
    <source>
        <strain evidence="2">ATCC 64411</strain>
    </source>
</reference>
<dbReference type="EMBL" id="GL876976">
    <property type="protein sequence ID" value="KLU91041.1"/>
    <property type="molecule type" value="Genomic_DNA"/>
</dbReference>
<reference evidence="1" key="1">
    <citation type="submission" date="2010-05" db="EMBL/GenBank/DDBJ databases">
        <title>The Genome Sequence of Magnaporthe poae strain ATCC 64411.</title>
        <authorList>
            <consortium name="The Broad Institute Genome Sequencing Platform"/>
            <consortium name="Broad Institute Genome Sequencing Center for Infectious Disease"/>
            <person name="Ma L.-J."/>
            <person name="Dead R."/>
            <person name="Young S."/>
            <person name="Zeng Q."/>
            <person name="Koehrsen M."/>
            <person name="Alvarado L."/>
            <person name="Berlin A."/>
            <person name="Chapman S.B."/>
            <person name="Chen Z."/>
            <person name="Freedman E."/>
            <person name="Gellesch M."/>
            <person name="Goldberg J."/>
            <person name="Griggs A."/>
            <person name="Gujja S."/>
            <person name="Heilman E.R."/>
            <person name="Heiman D."/>
            <person name="Hepburn T."/>
            <person name="Howarth C."/>
            <person name="Jen D."/>
            <person name="Larson L."/>
            <person name="Mehta T."/>
            <person name="Neiman D."/>
            <person name="Pearson M."/>
            <person name="Roberts A."/>
            <person name="Saif S."/>
            <person name="Shea T."/>
            <person name="Shenoy N."/>
            <person name="Sisk P."/>
            <person name="Stolte C."/>
            <person name="Sykes S."/>
            <person name="Walk T."/>
            <person name="White J."/>
            <person name="Yandava C."/>
            <person name="Haas B."/>
            <person name="Nusbaum C."/>
            <person name="Birren B."/>
        </authorList>
    </citation>
    <scope>NUCLEOTIDE SEQUENCE</scope>
    <source>
        <strain evidence="1">ATCC 64411</strain>
    </source>
</reference>
<evidence type="ECO:0000313" key="3">
    <source>
        <dbReference type="Proteomes" id="UP000011715"/>
    </source>
</evidence>
<dbReference type="EnsemblFungi" id="MAPG_09565T0">
    <property type="protein sequence ID" value="MAPG_09565T0"/>
    <property type="gene ID" value="MAPG_09565"/>
</dbReference>
<dbReference type="Proteomes" id="UP000011715">
    <property type="component" value="Unassembled WGS sequence"/>
</dbReference>
<proteinExistence type="predicted"/>
<organism evidence="2 3">
    <name type="scientific">Magnaporthiopsis poae (strain ATCC 64411 / 73-15)</name>
    <name type="common">Kentucky bluegrass fungus</name>
    <name type="synonym">Magnaporthe poae</name>
    <dbReference type="NCBI Taxonomy" id="644358"/>
    <lineage>
        <taxon>Eukaryota</taxon>
        <taxon>Fungi</taxon>
        <taxon>Dikarya</taxon>
        <taxon>Ascomycota</taxon>
        <taxon>Pezizomycotina</taxon>
        <taxon>Sordariomycetes</taxon>
        <taxon>Sordariomycetidae</taxon>
        <taxon>Magnaporthales</taxon>
        <taxon>Magnaporthaceae</taxon>
        <taxon>Magnaporthiopsis</taxon>
    </lineage>
</organism>
<protein>
    <submittedName>
        <fullName evidence="1 2">Uncharacterized protein</fullName>
    </submittedName>
</protein>
<dbReference type="VEuPathDB" id="FungiDB:MAPG_09565"/>
<reference evidence="2" key="4">
    <citation type="journal article" date="2015" name="G3 (Bethesda)">
        <title>Genome sequences of three phytopathogenic species of the Magnaporthaceae family of fungi.</title>
        <authorList>
            <person name="Okagaki L.H."/>
            <person name="Nunes C.C."/>
            <person name="Sailsbery J."/>
            <person name="Clay B."/>
            <person name="Brown D."/>
            <person name="John T."/>
            <person name="Oh Y."/>
            <person name="Young N."/>
            <person name="Fitzgerald M."/>
            <person name="Haas B.J."/>
            <person name="Zeng Q."/>
            <person name="Young S."/>
            <person name="Adiconis X."/>
            <person name="Fan L."/>
            <person name="Levin J.Z."/>
            <person name="Mitchell T.K."/>
            <person name="Okubara P.A."/>
            <person name="Farman M.L."/>
            <person name="Kohn L.M."/>
            <person name="Birren B."/>
            <person name="Ma L.-J."/>
            <person name="Dean R.A."/>
        </authorList>
    </citation>
    <scope>NUCLEOTIDE SEQUENCE</scope>
    <source>
        <strain evidence="2">ATCC 64411 / 73-15</strain>
    </source>
</reference>
<evidence type="ECO:0000313" key="2">
    <source>
        <dbReference type="EnsemblFungi" id="MAPG_09565T0"/>
    </source>
</evidence>
<dbReference type="EMBL" id="ADBL01002445">
    <property type="status" value="NOT_ANNOTATED_CDS"/>
    <property type="molecule type" value="Genomic_DNA"/>
</dbReference>
<dbReference type="OrthoDB" id="3223806at2759"/>
<dbReference type="Gene3D" id="3.40.50.1460">
    <property type="match status" value="1"/>
</dbReference>
<dbReference type="AlphaFoldDB" id="A0A0C4EAA3"/>
<sequence>MAARDLELGPLLQDMVDSGAVLTVVLDSCHSGGALRASRTGTAMTRTESGRRLSWFWPHAWRRTPERRTYRQGLLTHWLLDTARITPASLAGRTICDRVRAKVAAQAGEQTQYIVSDLNQFILIKGVRSKAHAPPVRSVDTRSKVPKNRSL</sequence>
<name>A0A0C4EAA3_MAGP6</name>
<keyword evidence="3" id="KW-1185">Reference proteome</keyword>
<reference evidence="3" key="2">
    <citation type="submission" date="2010-05" db="EMBL/GenBank/DDBJ databases">
        <title>The genome sequence of Magnaporthe poae strain ATCC 64411.</title>
        <authorList>
            <person name="Ma L.-J."/>
            <person name="Dead R."/>
            <person name="Young S."/>
            <person name="Zeng Q."/>
            <person name="Koehrsen M."/>
            <person name="Alvarado L."/>
            <person name="Berlin A."/>
            <person name="Chapman S.B."/>
            <person name="Chen Z."/>
            <person name="Freedman E."/>
            <person name="Gellesch M."/>
            <person name="Goldberg J."/>
            <person name="Griggs A."/>
            <person name="Gujja S."/>
            <person name="Heilman E.R."/>
            <person name="Heiman D."/>
            <person name="Hepburn T."/>
            <person name="Howarth C."/>
            <person name="Jen D."/>
            <person name="Larson L."/>
            <person name="Mehta T."/>
            <person name="Neiman D."/>
            <person name="Pearson M."/>
            <person name="Roberts A."/>
            <person name="Saif S."/>
            <person name="Shea T."/>
            <person name="Shenoy N."/>
            <person name="Sisk P."/>
            <person name="Stolte C."/>
            <person name="Sykes S."/>
            <person name="Walk T."/>
            <person name="White J."/>
            <person name="Yandava C."/>
            <person name="Haas B."/>
            <person name="Nusbaum C."/>
            <person name="Birren B."/>
        </authorList>
    </citation>
    <scope>NUCLEOTIDE SEQUENCE [LARGE SCALE GENOMIC DNA]</scope>
    <source>
        <strain evidence="3">ATCC 64411 / 73-15</strain>
    </source>
</reference>
<accession>A0A0C4EAA3</accession>